<protein>
    <submittedName>
        <fullName evidence="2">GD15504</fullName>
    </submittedName>
</protein>
<keyword evidence="3" id="KW-1185">Reference proteome</keyword>
<reference evidence="2 3" key="1">
    <citation type="journal article" date="2007" name="Nature">
        <title>Evolution of genes and genomes on the Drosophila phylogeny.</title>
        <authorList>
            <consortium name="Drosophila 12 Genomes Consortium"/>
            <person name="Clark A.G."/>
            <person name="Eisen M.B."/>
            <person name="Smith D.R."/>
            <person name="Bergman C.M."/>
            <person name="Oliver B."/>
            <person name="Markow T.A."/>
            <person name="Kaufman T.C."/>
            <person name="Kellis M."/>
            <person name="Gelbart W."/>
            <person name="Iyer V.N."/>
            <person name="Pollard D.A."/>
            <person name="Sackton T.B."/>
            <person name="Larracuente A.M."/>
            <person name="Singh N.D."/>
            <person name="Abad J.P."/>
            <person name="Abt D.N."/>
            <person name="Adryan B."/>
            <person name="Aguade M."/>
            <person name="Akashi H."/>
            <person name="Anderson W.W."/>
            <person name="Aquadro C.F."/>
            <person name="Ardell D.H."/>
            <person name="Arguello R."/>
            <person name="Artieri C.G."/>
            <person name="Barbash D.A."/>
            <person name="Barker D."/>
            <person name="Barsanti P."/>
            <person name="Batterham P."/>
            <person name="Batzoglou S."/>
            <person name="Begun D."/>
            <person name="Bhutkar A."/>
            <person name="Blanco E."/>
            <person name="Bosak S.A."/>
            <person name="Bradley R.K."/>
            <person name="Brand A.D."/>
            <person name="Brent M.R."/>
            <person name="Brooks A.N."/>
            <person name="Brown R.H."/>
            <person name="Butlin R.K."/>
            <person name="Caggese C."/>
            <person name="Calvi B.R."/>
            <person name="Bernardo de Carvalho A."/>
            <person name="Caspi A."/>
            <person name="Castrezana S."/>
            <person name="Celniker S.E."/>
            <person name="Chang J.L."/>
            <person name="Chapple C."/>
            <person name="Chatterji S."/>
            <person name="Chinwalla A."/>
            <person name="Civetta A."/>
            <person name="Clifton S.W."/>
            <person name="Comeron J.M."/>
            <person name="Costello J.C."/>
            <person name="Coyne J.A."/>
            <person name="Daub J."/>
            <person name="David R.G."/>
            <person name="Delcher A.L."/>
            <person name="Delehaunty K."/>
            <person name="Do C.B."/>
            <person name="Ebling H."/>
            <person name="Edwards K."/>
            <person name="Eickbush T."/>
            <person name="Evans J.D."/>
            <person name="Filipski A."/>
            <person name="Findeiss S."/>
            <person name="Freyhult E."/>
            <person name="Fulton L."/>
            <person name="Fulton R."/>
            <person name="Garcia A.C."/>
            <person name="Gardiner A."/>
            <person name="Garfield D.A."/>
            <person name="Garvin B.E."/>
            <person name="Gibson G."/>
            <person name="Gilbert D."/>
            <person name="Gnerre S."/>
            <person name="Godfrey J."/>
            <person name="Good R."/>
            <person name="Gotea V."/>
            <person name="Gravely B."/>
            <person name="Greenberg A.J."/>
            <person name="Griffiths-Jones S."/>
            <person name="Gross S."/>
            <person name="Guigo R."/>
            <person name="Gustafson E.A."/>
            <person name="Haerty W."/>
            <person name="Hahn M.W."/>
            <person name="Halligan D.L."/>
            <person name="Halpern A.L."/>
            <person name="Halter G.M."/>
            <person name="Han M.V."/>
            <person name="Heger A."/>
            <person name="Hillier L."/>
            <person name="Hinrichs A.S."/>
            <person name="Holmes I."/>
            <person name="Hoskins R.A."/>
            <person name="Hubisz M.J."/>
            <person name="Hultmark D."/>
            <person name="Huntley M.A."/>
            <person name="Jaffe D.B."/>
            <person name="Jagadeeshan S."/>
            <person name="Jeck W.R."/>
            <person name="Johnson J."/>
            <person name="Jones C.D."/>
            <person name="Jordan W.C."/>
            <person name="Karpen G.H."/>
            <person name="Kataoka E."/>
            <person name="Keightley P.D."/>
            <person name="Kheradpour P."/>
            <person name="Kirkness E.F."/>
            <person name="Koerich L.B."/>
            <person name="Kristiansen K."/>
            <person name="Kudrna D."/>
            <person name="Kulathinal R.J."/>
            <person name="Kumar S."/>
            <person name="Kwok R."/>
            <person name="Lander E."/>
            <person name="Langley C.H."/>
            <person name="Lapoint R."/>
            <person name="Lazzaro B.P."/>
            <person name="Lee S.J."/>
            <person name="Levesque L."/>
            <person name="Li R."/>
            <person name="Lin C.F."/>
            <person name="Lin M.F."/>
            <person name="Lindblad-Toh K."/>
            <person name="Llopart A."/>
            <person name="Long M."/>
            <person name="Low L."/>
            <person name="Lozovsky E."/>
            <person name="Lu J."/>
            <person name="Luo M."/>
            <person name="Machado C.A."/>
            <person name="Makalowski W."/>
            <person name="Marzo M."/>
            <person name="Matsuda M."/>
            <person name="Matzkin L."/>
            <person name="McAllister B."/>
            <person name="McBride C.S."/>
            <person name="McKernan B."/>
            <person name="McKernan K."/>
            <person name="Mendez-Lago M."/>
            <person name="Minx P."/>
            <person name="Mollenhauer M.U."/>
            <person name="Montooth K."/>
            <person name="Mount S.M."/>
            <person name="Mu X."/>
            <person name="Myers E."/>
            <person name="Negre B."/>
            <person name="Newfeld S."/>
            <person name="Nielsen R."/>
            <person name="Noor M.A."/>
            <person name="O'Grady P."/>
            <person name="Pachter L."/>
            <person name="Papaceit M."/>
            <person name="Parisi M.J."/>
            <person name="Parisi M."/>
            <person name="Parts L."/>
            <person name="Pedersen J.S."/>
            <person name="Pesole G."/>
            <person name="Phillippy A.M."/>
            <person name="Ponting C.P."/>
            <person name="Pop M."/>
            <person name="Porcelli D."/>
            <person name="Powell J.R."/>
            <person name="Prohaska S."/>
            <person name="Pruitt K."/>
            <person name="Puig M."/>
            <person name="Quesneville H."/>
            <person name="Ram K.R."/>
            <person name="Rand D."/>
            <person name="Rasmussen M.D."/>
            <person name="Reed L.K."/>
            <person name="Reenan R."/>
            <person name="Reily A."/>
            <person name="Remington K.A."/>
            <person name="Rieger T.T."/>
            <person name="Ritchie M.G."/>
            <person name="Robin C."/>
            <person name="Rogers Y.H."/>
            <person name="Rohde C."/>
            <person name="Rozas J."/>
            <person name="Rubenfield M.J."/>
            <person name="Ruiz A."/>
            <person name="Russo S."/>
            <person name="Salzberg S.L."/>
            <person name="Sanchez-Gracia A."/>
            <person name="Saranga D.J."/>
            <person name="Sato H."/>
            <person name="Schaeffer S.W."/>
            <person name="Schatz M.C."/>
            <person name="Schlenke T."/>
            <person name="Schwartz R."/>
            <person name="Segarra C."/>
            <person name="Singh R.S."/>
            <person name="Sirot L."/>
            <person name="Sirota M."/>
            <person name="Sisneros N.B."/>
            <person name="Smith C.D."/>
            <person name="Smith T.F."/>
            <person name="Spieth J."/>
            <person name="Stage D.E."/>
            <person name="Stark A."/>
            <person name="Stephan W."/>
            <person name="Strausberg R.L."/>
            <person name="Strempel S."/>
            <person name="Sturgill D."/>
            <person name="Sutton G."/>
            <person name="Sutton G.G."/>
            <person name="Tao W."/>
            <person name="Teichmann S."/>
            <person name="Tobari Y.N."/>
            <person name="Tomimura Y."/>
            <person name="Tsolas J.M."/>
            <person name="Valente V.L."/>
            <person name="Venter E."/>
            <person name="Venter J.C."/>
            <person name="Vicario S."/>
            <person name="Vieira F.G."/>
            <person name="Vilella A.J."/>
            <person name="Villasante A."/>
            <person name="Walenz B."/>
            <person name="Wang J."/>
            <person name="Wasserman M."/>
            <person name="Watts T."/>
            <person name="Wilson D."/>
            <person name="Wilson R.K."/>
            <person name="Wing R.A."/>
            <person name="Wolfner M.F."/>
            <person name="Wong A."/>
            <person name="Wong G.K."/>
            <person name="Wu C.I."/>
            <person name="Wu G."/>
            <person name="Yamamoto D."/>
            <person name="Yang H.P."/>
            <person name="Yang S.P."/>
            <person name="Yorke J.A."/>
            <person name="Yoshida K."/>
            <person name="Zdobnov E."/>
            <person name="Zhang P."/>
            <person name="Zhang Y."/>
            <person name="Zimin A.V."/>
            <person name="Baldwin J."/>
            <person name="Abdouelleil A."/>
            <person name="Abdulkadir J."/>
            <person name="Abebe A."/>
            <person name="Abera B."/>
            <person name="Abreu J."/>
            <person name="Acer S.C."/>
            <person name="Aftuck L."/>
            <person name="Alexander A."/>
            <person name="An P."/>
            <person name="Anderson E."/>
            <person name="Anderson S."/>
            <person name="Arachi H."/>
            <person name="Azer M."/>
            <person name="Bachantsang P."/>
            <person name="Barry A."/>
            <person name="Bayul T."/>
            <person name="Berlin A."/>
            <person name="Bessette D."/>
            <person name="Bloom T."/>
            <person name="Blye J."/>
            <person name="Boguslavskiy L."/>
            <person name="Bonnet C."/>
            <person name="Boukhgalter B."/>
            <person name="Bourzgui I."/>
            <person name="Brown A."/>
            <person name="Cahill P."/>
            <person name="Channer S."/>
            <person name="Cheshatsang Y."/>
            <person name="Chuda L."/>
            <person name="Citroen M."/>
            <person name="Collymore A."/>
            <person name="Cooke P."/>
            <person name="Costello M."/>
            <person name="D'Aco K."/>
            <person name="Daza R."/>
            <person name="De Haan G."/>
            <person name="DeGray S."/>
            <person name="DeMaso C."/>
            <person name="Dhargay N."/>
            <person name="Dooley K."/>
            <person name="Dooley E."/>
            <person name="Doricent M."/>
            <person name="Dorje P."/>
            <person name="Dorjee K."/>
            <person name="Dupes A."/>
            <person name="Elong R."/>
            <person name="Falk J."/>
            <person name="Farina A."/>
            <person name="Faro S."/>
            <person name="Ferguson D."/>
            <person name="Fisher S."/>
            <person name="Foley C.D."/>
            <person name="Franke A."/>
            <person name="Friedrich D."/>
            <person name="Gadbois L."/>
            <person name="Gearin G."/>
            <person name="Gearin C.R."/>
            <person name="Giannoukos G."/>
            <person name="Goode T."/>
            <person name="Graham J."/>
            <person name="Grandbois E."/>
            <person name="Grewal S."/>
            <person name="Gyaltsen K."/>
            <person name="Hafez N."/>
            <person name="Hagos B."/>
            <person name="Hall J."/>
            <person name="Henson C."/>
            <person name="Hollinger A."/>
            <person name="Honan T."/>
            <person name="Huard M.D."/>
            <person name="Hughes L."/>
            <person name="Hurhula B."/>
            <person name="Husby M.E."/>
            <person name="Kamat A."/>
            <person name="Kanga B."/>
            <person name="Kashin S."/>
            <person name="Khazanovich D."/>
            <person name="Kisner P."/>
            <person name="Lance K."/>
            <person name="Lara M."/>
            <person name="Lee W."/>
            <person name="Lennon N."/>
            <person name="Letendre F."/>
            <person name="LeVine R."/>
            <person name="Lipovsky A."/>
            <person name="Liu X."/>
            <person name="Liu J."/>
            <person name="Liu S."/>
            <person name="Lokyitsang T."/>
            <person name="Lokyitsang Y."/>
            <person name="Lubonja R."/>
            <person name="Lui A."/>
            <person name="MacDonald P."/>
            <person name="Magnisalis V."/>
            <person name="Maru K."/>
            <person name="Matthews C."/>
            <person name="McCusker W."/>
            <person name="McDonough S."/>
            <person name="Mehta T."/>
            <person name="Meldrim J."/>
            <person name="Meneus L."/>
            <person name="Mihai O."/>
            <person name="Mihalev A."/>
            <person name="Mihova T."/>
            <person name="Mittelman R."/>
            <person name="Mlenga V."/>
            <person name="Montmayeur A."/>
            <person name="Mulrain L."/>
            <person name="Navidi A."/>
            <person name="Naylor J."/>
            <person name="Negash T."/>
            <person name="Nguyen T."/>
            <person name="Nguyen N."/>
            <person name="Nicol R."/>
            <person name="Norbu C."/>
            <person name="Norbu N."/>
            <person name="Novod N."/>
            <person name="O'Neill B."/>
            <person name="Osman S."/>
            <person name="Markiewicz E."/>
            <person name="Oyono O.L."/>
            <person name="Patti C."/>
            <person name="Phunkhang P."/>
            <person name="Pierre F."/>
            <person name="Priest M."/>
            <person name="Raghuraman S."/>
            <person name="Rege F."/>
            <person name="Reyes R."/>
            <person name="Rise C."/>
            <person name="Rogov P."/>
            <person name="Ross K."/>
            <person name="Ryan E."/>
            <person name="Settipalli S."/>
            <person name="Shea T."/>
            <person name="Sherpa N."/>
            <person name="Shi L."/>
            <person name="Shih D."/>
            <person name="Sparrow T."/>
            <person name="Spaulding J."/>
            <person name="Stalker J."/>
            <person name="Stange-Thomann N."/>
            <person name="Stavropoulos S."/>
            <person name="Stone C."/>
            <person name="Strader C."/>
            <person name="Tesfaye S."/>
            <person name="Thomson T."/>
            <person name="Thoulutsang Y."/>
            <person name="Thoulutsang D."/>
            <person name="Topham K."/>
            <person name="Topping I."/>
            <person name="Tsamla T."/>
            <person name="Vassiliev H."/>
            <person name="Vo A."/>
            <person name="Wangchuk T."/>
            <person name="Wangdi T."/>
            <person name="Weiand M."/>
            <person name="Wilkinson J."/>
            <person name="Wilson A."/>
            <person name="Yadav S."/>
            <person name="Young G."/>
            <person name="Yu Q."/>
            <person name="Zembek L."/>
            <person name="Zhong D."/>
            <person name="Zimmer A."/>
            <person name="Zwirko Z."/>
            <person name="Jaffe D.B."/>
            <person name="Alvarez P."/>
            <person name="Brockman W."/>
            <person name="Butler J."/>
            <person name="Chin C."/>
            <person name="Gnerre S."/>
            <person name="Grabherr M."/>
            <person name="Kleber M."/>
            <person name="Mauceli E."/>
            <person name="MacCallum I."/>
        </authorList>
    </citation>
    <scope>NUCLEOTIDE SEQUENCE [LARGE SCALE GENOMIC DNA]</scope>
    <source>
        <strain evidence="3">white501</strain>
    </source>
</reference>
<dbReference type="STRING" id="7240.B4R3Q1"/>
<accession>B4R3Q1</accession>
<proteinExistence type="predicted"/>
<evidence type="ECO:0000313" key="2">
    <source>
        <dbReference type="EMBL" id="EDX18519.1"/>
    </source>
</evidence>
<evidence type="ECO:0000313" key="3">
    <source>
        <dbReference type="Proteomes" id="UP000000304"/>
    </source>
</evidence>
<feature type="region of interest" description="Disordered" evidence="1">
    <location>
        <begin position="49"/>
        <end position="114"/>
    </location>
</feature>
<feature type="region of interest" description="Disordered" evidence="1">
    <location>
        <begin position="175"/>
        <end position="208"/>
    </location>
</feature>
<dbReference type="PhylomeDB" id="B4R3Q1"/>
<name>B4R3Q1_DROSI</name>
<evidence type="ECO:0000256" key="1">
    <source>
        <dbReference type="SAM" id="MobiDB-lite"/>
    </source>
</evidence>
<dbReference type="AlphaFoldDB" id="B4R3Q1"/>
<gene>
    <name evidence="2" type="primary">Dsim\GD15504</name>
    <name evidence="2" type="ORF">Dsim_GD15504</name>
</gene>
<dbReference type="OrthoDB" id="7995378at2759"/>
<organism evidence="2 3">
    <name type="scientific">Drosophila simulans</name>
    <name type="common">Fruit fly</name>
    <dbReference type="NCBI Taxonomy" id="7240"/>
    <lineage>
        <taxon>Eukaryota</taxon>
        <taxon>Metazoa</taxon>
        <taxon>Ecdysozoa</taxon>
        <taxon>Arthropoda</taxon>
        <taxon>Hexapoda</taxon>
        <taxon>Insecta</taxon>
        <taxon>Pterygota</taxon>
        <taxon>Neoptera</taxon>
        <taxon>Endopterygota</taxon>
        <taxon>Diptera</taxon>
        <taxon>Brachycera</taxon>
        <taxon>Muscomorpha</taxon>
        <taxon>Ephydroidea</taxon>
        <taxon>Drosophilidae</taxon>
        <taxon>Drosophila</taxon>
        <taxon>Sophophora</taxon>
    </lineage>
</organism>
<dbReference type="EMBL" id="CM000366">
    <property type="protein sequence ID" value="EDX18519.1"/>
    <property type="molecule type" value="Genomic_DNA"/>
</dbReference>
<dbReference type="Proteomes" id="UP000000304">
    <property type="component" value="Chromosome X"/>
</dbReference>
<sequence length="218" mass="23786">MNNFKTIEIVSDSTGKEETKAPKRSVGGKSKTLSDLDVKTVKIEKMVPDVAYPRTLGRTKTSTGTAADVSSKSGRDRSRKSQHGARSISADPQLESVAADGLGAGGSKASKKQDKARAAIKSFVQSDEMQGLIKRIAIERIRCNFLLTAYQLPDMNFTLNTPMDTLRNRFEKRLQQRRDRGYANSTSSASSPATRQPEITPQGSCEGQKPVVLSSYNI</sequence>
<feature type="compositionally biased region" description="Low complexity" evidence="1">
    <location>
        <begin position="185"/>
        <end position="194"/>
    </location>
</feature>
<feature type="region of interest" description="Disordered" evidence="1">
    <location>
        <begin position="1"/>
        <end position="34"/>
    </location>
</feature>
<dbReference type="HOGENOM" id="CLU_098786_0_0_1"/>